<sequence length="339" mass="37628">MRKVDRSTVEGPASLLLDGRAGKKELARARAHFLAAHDGASFTFLAYKGDDVRHALEALFHGKCAYCEGRYDTTSPVDIEHFRPKGAVEGIVHPGYWWLAAEWTNLLPSCIDCNRRRRQNTPIAFASLTGGLEAARQTGFRIVQTGKESAFPIRGTRMEAEPPQDQLDMALLAEECLLIDPCRTDPEEYLRFHVDRQEPLGIVYPAGSTDIVLPAYQAGNEQASEIENQAREARVSVHGAVSIHVYGLNRLALVQERTRLLWRLEFLASVVLDVFCIADSLKEINVPDAEDRKIRDSAVARLEKMAGTALAEIRDAANPEAPFSAMARAWTKDFMAALP</sequence>
<organism evidence="1 2">
    <name type="scientific">Rhodobacter viridis</name>
    <dbReference type="NCBI Taxonomy" id="1054202"/>
    <lineage>
        <taxon>Bacteria</taxon>
        <taxon>Pseudomonadati</taxon>
        <taxon>Pseudomonadota</taxon>
        <taxon>Alphaproteobacteria</taxon>
        <taxon>Rhodobacterales</taxon>
        <taxon>Rhodobacter group</taxon>
        <taxon>Rhodobacter</taxon>
    </lineage>
</organism>
<dbReference type="Proteomes" id="UP000247727">
    <property type="component" value="Unassembled WGS sequence"/>
</dbReference>
<dbReference type="CDD" id="cd00085">
    <property type="entry name" value="HNHc"/>
    <property type="match status" value="1"/>
</dbReference>
<gene>
    <name evidence="1" type="ORF">C8J30_12317</name>
</gene>
<dbReference type="AlphaFoldDB" id="A0A318TPI4"/>
<dbReference type="EMBL" id="QJTK01000023">
    <property type="protein sequence ID" value="PYF06762.1"/>
    <property type="molecule type" value="Genomic_DNA"/>
</dbReference>
<evidence type="ECO:0000313" key="2">
    <source>
        <dbReference type="Proteomes" id="UP000247727"/>
    </source>
</evidence>
<name>A0A318TPI4_9RHOB</name>
<dbReference type="RefSeq" id="WP_110807198.1">
    <property type="nucleotide sequence ID" value="NZ_QJTK01000023.1"/>
</dbReference>
<proteinExistence type="predicted"/>
<accession>A0A318TPI4</accession>
<protein>
    <submittedName>
        <fullName evidence="1">Uncharacterized protein (TIGR02646 family)</fullName>
    </submittedName>
</protein>
<evidence type="ECO:0000313" key="1">
    <source>
        <dbReference type="EMBL" id="PYF06762.1"/>
    </source>
</evidence>
<dbReference type="OrthoDB" id="5422822at2"/>
<comment type="caution">
    <text evidence="1">The sequence shown here is derived from an EMBL/GenBank/DDBJ whole genome shotgun (WGS) entry which is preliminary data.</text>
</comment>
<dbReference type="Gene3D" id="1.10.30.50">
    <property type="match status" value="1"/>
</dbReference>
<reference evidence="1 2" key="1">
    <citation type="submission" date="2018-06" db="EMBL/GenBank/DDBJ databases">
        <title>Genomic Encyclopedia of Type Strains, Phase III (KMG-III): the genomes of soil and plant-associated and newly described type strains.</title>
        <authorList>
            <person name="Whitman W."/>
        </authorList>
    </citation>
    <scope>NUCLEOTIDE SEQUENCE [LARGE SCALE GENOMIC DNA]</scope>
    <source>
        <strain evidence="1 2">JA737</strain>
    </source>
</reference>
<keyword evidence="2" id="KW-1185">Reference proteome</keyword>
<dbReference type="InterPro" id="IPR003615">
    <property type="entry name" value="HNH_nuc"/>
</dbReference>